<accession>A0A1H7HCW8</accession>
<protein>
    <submittedName>
        <fullName evidence="1">Uncharacterized protein</fullName>
    </submittedName>
</protein>
<gene>
    <name evidence="1" type="ORF">SAMN04488691_101523</name>
</gene>
<dbReference type="PROSITE" id="PS51257">
    <property type="entry name" value="PROKAR_LIPOPROTEIN"/>
    <property type="match status" value="1"/>
</dbReference>
<dbReference type="InterPro" id="IPR045396">
    <property type="entry name" value="DUF6517"/>
</dbReference>
<organism evidence="1 2">
    <name type="scientific">Haloferax larsenii</name>
    <dbReference type="NCBI Taxonomy" id="302484"/>
    <lineage>
        <taxon>Archaea</taxon>
        <taxon>Methanobacteriati</taxon>
        <taxon>Methanobacteriota</taxon>
        <taxon>Stenosarchaea group</taxon>
        <taxon>Halobacteria</taxon>
        <taxon>Halobacteriales</taxon>
        <taxon>Haloferacaceae</taxon>
        <taxon>Haloferax</taxon>
    </lineage>
</organism>
<dbReference type="Pfam" id="PF20127">
    <property type="entry name" value="DUF6517"/>
    <property type="match status" value="1"/>
</dbReference>
<proteinExistence type="predicted"/>
<dbReference type="OrthoDB" id="205286at2157"/>
<evidence type="ECO:0000313" key="2">
    <source>
        <dbReference type="Proteomes" id="UP000183894"/>
    </source>
</evidence>
<reference evidence="1 2" key="1">
    <citation type="submission" date="2016-10" db="EMBL/GenBank/DDBJ databases">
        <authorList>
            <person name="de Groot N.N."/>
        </authorList>
    </citation>
    <scope>NUCLEOTIDE SEQUENCE [LARGE SCALE GENOMIC DNA]</scope>
    <source>
        <strain evidence="1 2">CDM_5</strain>
    </source>
</reference>
<dbReference type="Proteomes" id="UP000183894">
    <property type="component" value="Unassembled WGS sequence"/>
</dbReference>
<evidence type="ECO:0000313" key="1">
    <source>
        <dbReference type="EMBL" id="SEK46840.1"/>
    </source>
</evidence>
<dbReference type="RefSeq" id="WP_074791795.1">
    <property type="nucleotide sequence ID" value="NZ_FOAD01000001.1"/>
</dbReference>
<dbReference type="EMBL" id="FOAD01000001">
    <property type="protein sequence ID" value="SEK46840.1"/>
    <property type="molecule type" value="Genomic_DNA"/>
</dbReference>
<dbReference type="AlphaFoldDB" id="A0A1H7HCW8"/>
<name>A0A1H7HCW8_HALLR</name>
<sequence length="241" mass="24604">MPHKRTAPAVALALVVLFSGCLGGATTFTAEPATIPGSAYESHGYVHGNSTLVPLGQRVGVGPVSRTVGVEVWVSGYSKTTADEDVTGLAVISSPNVRVAGQSVNPLASLGNRELVGAGLDLLANVQALGNVSEVNGLREVDSRPVTMLGEETELVTYAGTVVVDPGETTVDGESVTHEGGSVDVRIHLATVEHEGDVIVVIAVHGADVDETDAVEALASAVEHPGTVERTGELGESNAVQ</sequence>